<dbReference type="PRINTS" id="PR00455">
    <property type="entry name" value="HTHTETR"/>
</dbReference>
<evidence type="ECO:0000256" key="1">
    <source>
        <dbReference type="ARBA" id="ARBA00022491"/>
    </source>
</evidence>
<evidence type="ECO:0000313" key="7">
    <source>
        <dbReference type="EMBL" id="SLM14860.1"/>
    </source>
</evidence>
<protein>
    <submittedName>
        <fullName evidence="7">Putative Transcriptional regulator, TetR family</fullName>
    </submittedName>
</protein>
<keyword evidence="4" id="KW-0804">Transcription</keyword>
<evidence type="ECO:0000256" key="4">
    <source>
        <dbReference type="ARBA" id="ARBA00023163"/>
    </source>
</evidence>
<feature type="DNA-binding region" description="H-T-H motif" evidence="5">
    <location>
        <begin position="26"/>
        <end position="45"/>
    </location>
</feature>
<proteinExistence type="predicted"/>
<dbReference type="PANTHER" id="PTHR30055:SF175">
    <property type="entry name" value="HTH-TYPE TRANSCRIPTIONAL REPRESSOR KSTR2"/>
    <property type="match status" value="1"/>
</dbReference>
<dbReference type="GO" id="GO:0003700">
    <property type="term" value="F:DNA-binding transcription factor activity"/>
    <property type="evidence" value="ECO:0007669"/>
    <property type="project" value="TreeGrafter"/>
</dbReference>
<keyword evidence="1" id="KW-0678">Repressor</keyword>
<dbReference type="InterPro" id="IPR001647">
    <property type="entry name" value="HTH_TetR"/>
</dbReference>
<dbReference type="SUPFAM" id="SSF46689">
    <property type="entry name" value="Homeodomain-like"/>
    <property type="match status" value="1"/>
</dbReference>
<name>A0A3P3XKM3_9SPIR</name>
<dbReference type="Gene3D" id="1.10.10.60">
    <property type="entry name" value="Homeodomain-like"/>
    <property type="match status" value="1"/>
</dbReference>
<dbReference type="PROSITE" id="PS50977">
    <property type="entry name" value="HTH_TETR_2"/>
    <property type="match status" value="1"/>
</dbReference>
<dbReference type="EMBL" id="FWDM01000030">
    <property type="protein sequence ID" value="SLM14860.1"/>
    <property type="molecule type" value="Genomic_DNA"/>
</dbReference>
<dbReference type="GO" id="GO:0000976">
    <property type="term" value="F:transcription cis-regulatory region binding"/>
    <property type="evidence" value="ECO:0007669"/>
    <property type="project" value="TreeGrafter"/>
</dbReference>
<feature type="domain" description="HTH tetR-type" evidence="6">
    <location>
        <begin position="3"/>
        <end position="63"/>
    </location>
</feature>
<dbReference type="AlphaFoldDB" id="A0A3P3XKM3"/>
<reference evidence="7" key="1">
    <citation type="submission" date="2017-02" db="EMBL/GenBank/DDBJ databases">
        <authorList>
            <person name="Regsiter A."/>
            <person name="William W."/>
        </authorList>
    </citation>
    <scope>NUCLEOTIDE SEQUENCE</scope>
    <source>
        <strain evidence="7">Bib</strain>
    </source>
</reference>
<evidence type="ECO:0000256" key="5">
    <source>
        <dbReference type="PROSITE-ProRule" id="PRU00335"/>
    </source>
</evidence>
<dbReference type="Gene3D" id="1.10.357.10">
    <property type="entry name" value="Tetracycline Repressor, domain 2"/>
    <property type="match status" value="1"/>
</dbReference>
<dbReference type="InterPro" id="IPR036271">
    <property type="entry name" value="Tet_transcr_reg_TetR-rel_C_sf"/>
</dbReference>
<organism evidence="7">
    <name type="scientific">uncultured spirochete</name>
    <dbReference type="NCBI Taxonomy" id="156406"/>
    <lineage>
        <taxon>Bacteria</taxon>
        <taxon>Pseudomonadati</taxon>
        <taxon>Spirochaetota</taxon>
        <taxon>Spirochaetia</taxon>
        <taxon>Spirochaetales</taxon>
        <taxon>environmental samples</taxon>
    </lineage>
</organism>
<dbReference type="PANTHER" id="PTHR30055">
    <property type="entry name" value="HTH-TYPE TRANSCRIPTIONAL REGULATOR RUTR"/>
    <property type="match status" value="1"/>
</dbReference>
<accession>A0A3P3XKM3</accession>
<evidence type="ECO:0000256" key="3">
    <source>
        <dbReference type="ARBA" id="ARBA00023125"/>
    </source>
</evidence>
<evidence type="ECO:0000259" key="6">
    <source>
        <dbReference type="PROSITE" id="PS50977"/>
    </source>
</evidence>
<dbReference type="Pfam" id="PF00440">
    <property type="entry name" value="TetR_N"/>
    <property type="match status" value="1"/>
</dbReference>
<keyword evidence="3 5" id="KW-0238">DNA-binding</keyword>
<keyword evidence="2" id="KW-0805">Transcription regulation</keyword>
<dbReference type="InterPro" id="IPR050109">
    <property type="entry name" value="HTH-type_TetR-like_transc_reg"/>
</dbReference>
<sequence>MENQVRERIVDQSKELFFNRGVRNVTMDELASACGISKKTLYVNFPSKEELLHYIMMQLRDELVERVRCILSDTSQPVFSRLRDVINAVSLHSMQFAPIFLEDVKRFQPGTWRELQTYKKNGIADAIRTLIHDGQAQGYIRKLPENFIIHVCFALIDDILTPETMLELSMPFHDLFEHLMSLFFEGFLTEDGKKAIYYIESS</sequence>
<dbReference type="SUPFAM" id="SSF48498">
    <property type="entry name" value="Tetracyclin repressor-like, C-terminal domain"/>
    <property type="match status" value="1"/>
</dbReference>
<gene>
    <name evidence="7" type="ORF">SPIROBIBN47_360031</name>
</gene>
<evidence type="ECO:0000256" key="2">
    <source>
        <dbReference type="ARBA" id="ARBA00023015"/>
    </source>
</evidence>
<dbReference type="InterPro" id="IPR009057">
    <property type="entry name" value="Homeodomain-like_sf"/>
</dbReference>